<sequence>MMDMVQLFFGIAISVGVSFDDGGCGTGESANTLLSRSKSEGTGKIPEACLSGIFKSEAVSKFNTLVSDDNGAPLLTLFKSLYLISSTIT</sequence>
<dbReference type="Proteomes" id="UP000788993">
    <property type="component" value="Unassembled WGS sequence"/>
</dbReference>
<dbReference type="AlphaFoldDB" id="A0A9P8PQV5"/>
<keyword evidence="1" id="KW-0732">Signal</keyword>
<evidence type="ECO:0000313" key="3">
    <source>
        <dbReference type="Proteomes" id="UP000788993"/>
    </source>
</evidence>
<evidence type="ECO:0000256" key="1">
    <source>
        <dbReference type="SAM" id="SignalP"/>
    </source>
</evidence>
<organism evidence="2 3">
    <name type="scientific">Ogataea polymorpha</name>
    <dbReference type="NCBI Taxonomy" id="460523"/>
    <lineage>
        <taxon>Eukaryota</taxon>
        <taxon>Fungi</taxon>
        <taxon>Dikarya</taxon>
        <taxon>Ascomycota</taxon>
        <taxon>Saccharomycotina</taxon>
        <taxon>Pichiomycetes</taxon>
        <taxon>Pichiales</taxon>
        <taxon>Pichiaceae</taxon>
        <taxon>Ogataea</taxon>
    </lineage>
</organism>
<proteinExistence type="predicted"/>
<keyword evidence="3" id="KW-1185">Reference proteome</keyword>
<name>A0A9P8PQV5_9ASCO</name>
<reference evidence="2" key="2">
    <citation type="submission" date="2021-01" db="EMBL/GenBank/DDBJ databases">
        <authorList>
            <person name="Schikora-Tamarit M.A."/>
        </authorList>
    </citation>
    <scope>NUCLEOTIDE SEQUENCE</scope>
    <source>
        <strain evidence="2">NCAIM Y.01608</strain>
    </source>
</reference>
<comment type="caution">
    <text evidence="2">The sequence shown here is derived from an EMBL/GenBank/DDBJ whole genome shotgun (WGS) entry which is preliminary data.</text>
</comment>
<protein>
    <recommendedName>
        <fullName evidence="4">Secreted protein</fullName>
    </recommendedName>
</protein>
<gene>
    <name evidence="2" type="ORF">OGATHE_001132</name>
</gene>
<accession>A0A9P8PQV5</accession>
<evidence type="ECO:0008006" key="4">
    <source>
        <dbReference type="Google" id="ProtNLM"/>
    </source>
</evidence>
<dbReference type="EMBL" id="JAEUBD010000146">
    <property type="protein sequence ID" value="KAH3676643.1"/>
    <property type="molecule type" value="Genomic_DNA"/>
</dbReference>
<evidence type="ECO:0000313" key="2">
    <source>
        <dbReference type="EMBL" id="KAH3676643.1"/>
    </source>
</evidence>
<feature type="chain" id="PRO_5040297025" description="Secreted protein" evidence="1">
    <location>
        <begin position="19"/>
        <end position="89"/>
    </location>
</feature>
<reference evidence="2" key="1">
    <citation type="journal article" date="2021" name="Open Biol.">
        <title>Shared evolutionary footprints suggest mitochondrial oxidative damage underlies multiple complex I losses in fungi.</title>
        <authorList>
            <person name="Schikora-Tamarit M.A."/>
            <person name="Marcet-Houben M."/>
            <person name="Nosek J."/>
            <person name="Gabaldon T."/>
        </authorList>
    </citation>
    <scope>NUCLEOTIDE SEQUENCE</scope>
    <source>
        <strain evidence="2">NCAIM Y.01608</strain>
    </source>
</reference>
<feature type="signal peptide" evidence="1">
    <location>
        <begin position="1"/>
        <end position="18"/>
    </location>
</feature>